<evidence type="ECO:0000259" key="1">
    <source>
        <dbReference type="Pfam" id="PF12146"/>
    </source>
</evidence>
<sequence length="317" mass="36063">MLTNTFTFTDPQRVHVYVYCWTPENANEAKGVVQIAHGMTETARRYEQFAEALTSAGYIVYANDHRGHGKTAACEEDLGYVGEDGFNWMVRNMVQLTEIIQKNHEQLPIYLFAHSMGSFLAQQYISEHASHINGVILCGSNGPRGPELLAGVGVANLLSGVRGSRHRSSFIDKMAFGAYNRKFNPSRTPYDWLSRDEKEVDKYIADPHCGFLSTVGFYRDFFKLLRHIHRPETMERIPKGLPIFLIAGDADPVGMYGKGVHNLADLYRRINLKHVECTLYPDARHELLNETNREEVTADCIDWLDRVVQNHGQQQLE</sequence>
<gene>
    <name evidence="2" type="ORF">LQV63_03940</name>
</gene>
<comment type="caution">
    <text evidence="2">The sequence shown here is derived from an EMBL/GenBank/DDBJ whole genome shotgun (WGS) entry which is preliminary data.</text>
</comment>
<dbReference type="Pfam" id="PF12146">
    <property type="entry name" value="Hydrolase_4"/>
    <property type="match status" value="1"/>
</dbReference>
<accession>A0ABS8YAE5</accession>
<dbReference type="GO" id="GO:0016787">
    <property type="term" value="F:hydrolase activity"/>
    <property type="evidence" value="ECO:0007669"/>
    <property type="project" value="UniProtKB-KW"/>
</dbReference>
<dbReference type="InterPro" id="IPR029058">
    <property type="entry name" value="AB_hydrolase_fold"/>
</dbReference>
<organism evidence="2 3">
    <name type="scientific">Paenibacillus profundus</name>
    <dbReference type="NCBI Taxonomy" id="1173085"/>
    <lineage>
        <taxon>Bacteria</taxon>
        <taxon>Bacillati</taxon>
        <taxon>Bacillota</taxon>
        <taxon>Bacilli</taxon>
        <taxon>Bacillales</taxon>
        <taxon>Paenibacillaceae</taxon>
        <taxon>Paenibacillus</taxon>
    </lineage>
</organism>
<dbReference type="EMBL" id="JAJNBZ010000002">
    <property type="protein sequence ID" value="MCE5168466.1"/>
    <property type="molecule type" value="Genomic_DNA"/>
</dbReference>
<reference evidence="2 3" key="1">
    <citation type="submission" date="2021-11" db="EMBL/GenBank/DDBJ databases">
        <title>Draft genome sequence of Paenibacillus profundus YoMME, a new Gram-positive bacteria with exoelectrogenic properties.</title>
        <authorList>
            <person name="Hubenova Y."/>
            <person name="Hubenova E."/>
            <person name="Manasiev Y."/>
            <person name="Peykov S."/>
            <person name="Mitov M."/>
        </authorList>
    </citation>
    <scope>NUCLEOTIDE SEQUENCE [LARGE SCALE GENOMIC DNA]</scope>
    <source>
        <strain evidence="2 3">YoMME</strain>
    </source>
</reference>
<dbReference type="Proteomes" id="UP001199916">
    <property type="component" value="Unassembled WGS sequence"/>
</dbReference>
<keyword evidence="3" id="KW-1185">Reference proteome</keyword>
<name>A0ABS8YAE5_9BACL</name>
<dbReference type="SUPFAM" id="SSF53474">
    <property type="entry name" value="alpha/beta-Hydrolases"/>
    <property type="match status" value="1"/>
</dbReference>
<dbReference type="PANTHER" id="PTHR11614">
    <property type="entry name" value="PHOSPHOLIPASE-RELATED"/>
    <property type="match status" value="1"/>
</dbReference>
<evidence type="ECO:0000313" key="3">
    <source>
        <dbReference type="Proteomes" id="UP001199916"/>
    </source>
</evidence>
<dbReference type="Gene3D" id="3.40.50.1820">
    <property type="entry name" value="alpha/beta hydrolase"/>
    <property type="match status" value="1"/>
</dbReference>
<proteinExistence type="predicted"/>
<dbReference type="InterPro" id="IPR051044">
    <property type="entry name" value="MAG_DAG_Lipase"/>
</dbReference>
<evidence type="ECO:0000313" key="2">
    <source>
        <dbReference type="EMBL" id="MCE5168466.1"/>
    </source>
</evidence>
<dbReference type="InterPro" id="IPR022742">
    <property type="entry name" value="Hydrolase_4"/>
</dbReference>
<feature type="domain" description="Serine aminopeptidase S33" evidence="1">
    <location>
        <begin position="28"/>
        <end position="292"/>
    </location>
</feature>
<dbReference type="RefSeq" id="WP_233695718.1">
    <property type="nucleotide sequence ID" value="NZ_JAJNBZ010000002.1"/>
</dbReference>
<keyword evidence="2" id="KW-0378">Hydrolase</keyword>
<protein>
    <submittedName>
        <fullName evidence="2">Alpha/beta hydrolase</fullName>
    </submittedName>
</protein>